<feature type="compositionally biased region" description="Polar residues" evidence="11">
    <location>
        <begin position="1511"/>
        <end position="1538"/>
    </location>
</feature>
<proteinExistence type="inferred from homology"/>
<evidence type="ECO:0000256" key="9">
    <source>
        <dbReference type="ARBA" id="ARBA00048679"/>
    </source>
</evidence>
<feature type="compositionally biased region" description="Basic and acidic residues" evidence="11">
    <location>
        <begin position="1555"/>
        <end position="1568"/>
    </location>
</feature>
<protein>
    <recommendedName>
        <fullName evidence="1">non-specific serine/threonine protein kinase</fullName>
        <ecNumber evidence="1">2.7.11.1</ecNumber>
    </recommendedName>
</protein>
<dbReference type="GO" id="GO:0005524">
    <property type="term" value="F:ATP binding"/>
    <property type="evidence" value="ECO:0007669"/>
    <property type="project" value="UniProtKB-KW"/>
</dbReference>
<feature type="compositionally biased region" description="Polar residues" evidence="11">
    <location>
        <begin position="1587"/>
        <end position="1603"/>
    </location>
</feature>
<dbReference type="InterPro" id="IPR011009">
    <property type="entry name" value="Kinase-like_dom_sf"/>
</dbReference>
<evidence type="ECO:0000256" key="7">
    <source>
        <dbReference type="ARBA" id="ARBA00022840"/>
    </source>
</evidence>
<dbReference type="EMBL" id="JACMRX010000002">
    <property type="protein sequence ID" value="KAF7994573.1"/>
    <property type="molecule type" value="Genomic_DNA"/>
</dbReference>
<dbReference type="SUPFAM" id="SSF56112">
    <property type="entry name" value="Protein kinase-like (PK-like)"/>
    <property type="match status" value="2"/>
</dbReference>
<gene>
    <name evidence="13" type="ORF">HCN44_004045</name>
</gene>
<keyword evidence="5" id="KW-0547">Nucleotide-binding</keyword>
<dbReference type="InterPro" id="IPR008271">
    <property type="entry name" value="Ser/Thr_kinase_AS"/>
</dbReference>
<keyword evidence="4" id="KW-0808">Transferase</keyword>
<organism evidence="13 14">
    <name type="scientific">Aphidius gifuensis</name>
    <name type="common">Parasitoid wasp</name>
    <dbReference type="NCBI Taxonomy" id="684658"/>
    <lineage>
        <taxon>Eukaryota</taxon>
        <taxon>Metazoa</taxon>
        <taxon>Ecdysozoa</taxon>
        <taxon>Arthropoda</taxon>
        <taxon>Hexapoda</taxon>
        <taxon>Insecta</taxon>
        <taxon>Pterygota</taxon>
        <taxon>Neoptera</taxon>
        <taxon>Endopterygota</taxon>
        <taxon>Hymenoptera</taxon>
        <taxon>Apocrita</taxon>
        <taxon>Ichneumonoidea</taxon>
        <taxon>Braconidae</taxon>
        <taxon>Aphidiinae</taxon>
        <taxon>Aphidius</taxon>
    </lineage>
</organism>
<feature type="compositionally biased region" description="Basic and acidic residues" evidence="11">
    <location>
        <begin position="1460"/>
        <end position="1477"/>
    </location>
</feature>
<keyword evidence="7" id="KW-0067">ATP-binding</keyword>
<dbReference type="FunFam" id="1.10.510.10:FF:000571">
    <property type="entry name" value="Maternal embryonic leucine zipper kinase"/>
    <property type="match status" value="1"/>
</dbReference>
<dbReference type="InterPro" id="IPR000719">
    <property type="entry name" value="Prot_kinase_dom"/>
</dbReference>
<evidence type="ECO:0000313" key="13">
    <source>
        <dbReference type="EMBL" id="KAF7994573.1"/>
    </source>
</evidence>
<feature type="region of interest" description="Disordered" evidence="11">
    <location>
        <begin position="486"/>
        <end position="545"/>
    </location>
</feature>
<feature type="region of interest" description="Disordered" evidence="11">
    <location>
        <begin position="1297"/>
        <end position="1335"/>
    </location>
</feature>
<keyword evidence="3" id="KW-0597">Phosphoprotein</keyword>
<evidence type="ECO:0000256" key="8">
    <source>
        <dbReference type="ARBA" id="ARBA00047899"/>
    </source>
</evidence>
<dbReference type="GO" id="GO:0005634">
    <property type="term" value="C:nucleus"/>
    <property type="evidence" value="ECO:0007669"/>
    <property type="project" value="TreeGrafter"/>
</dbReference>
<evidence type="ECO:0000259" key="12">
    <source>
        <dbReference type="PROSITE" id="PS50011"/>
    </source>
</evidence>
<feature type="domain" description="Protein kinase" evidence="12">
    <location>
        <begin position="181"/>
        <end position="439"/>
    </location>
</feature>
<feature type="compositionally biased region" description="Basic residues" evidence="11">
    <location>
        <begin position="529"/>
        <end position="538"/>
    </location>
</feature>
<dbReference type="Gene3D" id="3.40.50.720">
    <property type="entry name" value="NAD(P)-binding Rossmann-like Domain"/>
    <property type="match status" value="1"/>
</dbReference>
<reference evidence="13 14" key="1">
    <citation type="submission" date="2020-08" db="EMBL/GenBank/DDBJ databases">
        <title>Aphidius gifuensis genome sequencing and assembly.</title>
        <authorList>
            <person name="Du Z."/>
        </authorList>
    </citation>
    <scope>NUCLEOTIDE SEQUENCE [LARGE SCALE GENOMIC DNA]</scope>
    <source>
        <strain evidence="13">YNYX2018</strain>
        <tissue evidence="13">Adults</tissue>
    </source>
</reference>
<dbReference type="Proteomes" id="UP000639338">
    <property type="component" value="Unassembled WGS sequence"/>
</dbReference>
<dbReference type="SUPFAM" id="SSF51735">
    <property type="entry name" value="NAD(P)-binding Rossmann-fold domains"/>
    <property type="match status" value="1"/>
</dbReference>
<dbReference type="EC" id="2.7.11.1" evidence="1"/>
<evidence type="ECO:0000256" key="4">
    <source>
        <dbReference type="ARBA" id="ARBA00022679"/>
    </source>
</evidence>
<evidence type="ECO:0000256" key="1">
    <source>
        <dbReference type="ARBA" id="ARBA00012513"/>
    </source>
</evidence>
<dbReference type="Pfam" id="PF00056">
    <property type="entry name" value="Ldh_1_N"/>
    <property type="match status" value="1"/>
</dbReference>
<dbReference type="GO" id="GO:0043065">
    <property type="term" value="P:positive regulation of apoptotic process"/>
    <property type="evidence" value="ECO:0007669"/>
    <property type="project" value="TreeGrafter"/>
</dbReference>
<feature type="compositionally biased region" description="Low complexity" evidence="11">
    <location>
        <begin position="1494"/>
        <end position="1504"/>
    </location>
</feature>
<comment type="similarity">
    <text evidence="10">Belongs to the protein kinase superfamily. CAMK Ser/Thr protein kinase family. DAP kinase subfamily.</text>
</comment>
<dbReference type="PANTHER" id="PTHR24342:SF12">
    <property type="entry name" value="DEATH-ASSOCIATED PROTEIN KINASE RELATED"/>
    <property type="match status" value="1"/>
</dbReference>
<evidence type="ECO:0000256" key="6">
    <source>
        <dbReference type="ARBA" id="ARBA00022777"/>
    </source>
</evidence>
<keyword evidence="14" id="KW-1185">Reference proteome</keyword>
<comment type="caution">
    <text evidence="13">The sequence shown here is derived from an EMBL/GenBank/DDBJ whole genome shotgun (WGS) entry which is preliminary data.</text>
</comment>
<feature type="compositionally biased region" description="Acidic residues" evidence="11">
    <location>
        <begin position="1305"/>
        <end position="1315"/>
    </location>
</feature>
<evidence type="ECO:0000256" key="11">
    <source>
        <dbReference type="SAM" id="MobiDB-lite"/>
    </source>
</evidence>
<keyword evidence="2" id="KW-0723">Serine/threonine-protein kinase</keyword>
<feature type="compositionally biased region" description="Low complexity" evidence="11">
    <location>
        <begin position="1189"/>
        <end position="1200"/>
    </location>
</feature>
<feature type="compositionally biased region" description="Polar residues" evidence="11">
    <location>
        <begin position="1170"/>
        <end position="1186"/>
    </location>
</feature>
<feature type="region of interest" description="Disordered" evidence="11">
    <location>
        <begin position="1581"/>
        <end position="1621"/>
    </location>
</feature>
<evidence type="ECO:0000256" key="3">
    <source>
        <dbReference type="ARBA" id="ARBA00022553"/>
    </source>
</evidence>
<feature type="domain" description="Protein kinase" evidence="12">
    <location>
        <begin position="603"/>
        <end position="861"/>
    </location>
</feature>
<evidence type="ECO:0000256" key="2">
    <source>
        <dbReference type="ARBA" id="ARBA00022527"/>
    </source>
</evidence>
<comment type="catalytic activity">
    <reaction evidence="8">
        <text>L-threonyl-[protein] + ATP = O-phospho-L-threonyl-[protein] + ADP + H(+)</text>
        <dbReference type="Rhea" id="RHEA:46608"/>
        <dbReference type="Rhea" id="RHEA-COMP:11060"/>
        <dbReference type="Rhea" id="RHEA-COMP:11605"/>
        <dbReference type="ChEBI" id="CHEBI:15378"/>
        <dbReference type="ChEBI" id="CHEBI:30013"/>
        <dbReference type="ChEBI" id="CHEBI:30616"/>
        <dbReference type="ChEBI" id="CHEBI:61977"/>
        <dbReference type="ChEBI" id="CHEBI:456216"/>
        <dbReference type="EC" id="2.7.11.1"/>
    </reaction>
</comment>
<dbReference type="FunFam" id="3.30.200.20:FF:000175">
    <property type="entry name" value="Serine/threonine-protein kinase 17B"/>
    <property type="match status" value="1"/>
</dbReference>
<dbReference type="Gene3D" id="3.30.200.20">
    <property type="entry name" value="Phosphorylase Kinase, domain 1"/>
    <property type="match status" value="2"/>
</dbReference>
<name>A0A834XW48_APHGI</name>
<dbReference type="PROSITE" id="PS00108">
    <property type="entry name" value="PROTEIN_KINASE_ST"/>
    <property type="match status" value="2"/>
</dbReference>
<dbReference type="OrthoDB" id="74764at2759"/>
<feature type="compositionally biased region" description="Polar residues" evidence="11">
    <location>
        <begin position="512"/>
        <end position="528"/>
    </location>
</feature>
<dbReference type="GO" id="GO:0035556">
    <property type="term" value="P:intracellular signal transduction"/>
    <property type="evidence" value="ECO:0007669"/>
    <property type="project" value="TreeGrafter"/>
</dbReference>
<dbReference type="Gene3D" id="1.10.510.10">
    <property type="entry name" value="Transferase(Phosphotransferase) domain 1"/>
    <property type="match status" value="2"/>
</dbReference>
<evidence type="ECO:0000256" key="10">
    <source>
        <dbReference type="ARBA" id="ARBA00060827"/>
    </source>
</evidence>
<feature type="compositionally biased region" description="Basic and acidic residues" evidence="11">
    <location>
        <begin position="1201"/>
        <end position="1216"/>
    </location>
</feature>
<dbReference type="InterPro" id="IPR001236">
    <property type="entry name" value="Lactate/malate_DH_N"/>
</dbReference>
<accession>A0A834XW48</accession>
<dbReference type="Pfam" id="PF00069">
    <property type="entry name" value="Pkinase"/>
    <property type="match status" value="2"/>
</dbReference>
<feature type="compositionally biased region" description="Basic and acidic residues" evidence="11">
    <location>
        <begin position="1320"/>
        <end position="1334"/>
    </location>
</feature>
<comment type="catalytic activity">
    <reaction evidence="9">
        <text>L-seryl-[protein] + ATP = O-phospho-L-seryl-[protein] + ADP + H(+)</text>
        <dbReference type="Rhea" id="RHEA:17989"/>
        <dbReference type="Rhea" id="RHEA-COMP:9863"/>
        <dbReference type="Rhea" id="RHEA-COMP:11604"/>
        <dbReference type="ChEBI" id="CHEBI:15378"/>
        <dbReference type="ChEBI" id="CHEBI:29999"/>
        <dbReference type="ChEBI" id="CHEBI:30616"/>
        <dbReference type="ChEBI" id="CHEBI:83421"/>
        <dbReference type="ChEBI" id="CHEBI:456216"/>
        <dbReference type="EC" id="2.7.11.1"/>
    </reaction>
</comment>
<dbReference type="PANTHER" id="PTHR24342">
    <property type="entry name" value="SERINE/THREONINE-PROTEIN KINASE 17"/>
    <property type="match status" value="1"/>
</dbReference>
<feature type="region of interest" description="Disordered" evidence="11">
    <location>
        <begin position="1458"/>
        <end position="1478"/>
    </location>
</feature>
<feature type="compositionally biased region" description="Low complexity" evidence="11">
    <location>
        <begin position="1539"/>
        <end position="1553"/>
    </location>
</feature>
<keyword evidence="6" id="KW-0418">Kinase</keyword>
<feature type="compositionally biased region" description="Acidic residues" evidence="11">
    <location>
        <begin position="1140"/>
        <end position="1153"/>
    </location>
</feature>
<dbReference type="PROSITE" id="PS50011">
    <property type="entry name" value="PROTEIN_KINASE_DOM"/>
    <property type="match status" value="2"/>
</dbReference>
<evidence type="ECO:0000313" key="14">
    <source>
        <dbReference type="Proteomes" id="UP000639338"/>
    </source>
</evidence>
<dbReference type="SMART" id="SM00220">
    <property type="entry name" value="S_TKc"/>
    <property type="match status" value="2"/>
</dbReference>
<dbReference type="InterPro" id="IPR036291">
    <property type="entry name" value="NAD(P)-bd_dom_sf"/>
</dbReference>
<feature type="region of interest" description="Disordered" evidence="11">
    <location>
        <begin position="1140"/>
        <end position="1217"/>
    </location>
</feature>
<sequence length="1621" mass="183092">MFMSSSVWKTNIFSKSLKSKDLNKRFKSMKVAVLGAGGKTGNALSFFLKHCSLIDELSLYDVTPINHISHELNHIDTKCKVTSSLPGDEGLAETLKNSKIVMITAGLPLKNENIKNDIFMTNGEILATYITQIIKHCPRVKETAMTADRLFETTSIPGHLAPTPERLERLLSKQTLEELYEVEEQPFARGKYATVRRCRERASGRQWAAKFLKKRRRAQELKAEALHEVAVLDAAAHCPQLVTLHQVFETNTEMVLVLELASGGELQMVLDRDEVPEERQVVRLLRQILDGIAFLHSHNVAHLDIKPQNLVLTGDFPDCDVKLCDFGISRYISHGADIREILGTPDYVAPEVLNYESISLATDMWSVGVLLYVLLTGCSPFGGDTKQETFCNISRCRLDFPDDLFEDVSEEARDLMQKLMVKDPSKRLTVTECLQHPWLTMCIDPQTSVTLTTNKIDEINDEIDDINNGIVTSRSEPIITLERCSTPEPDKINKKKKKFDSVGTLRHDHSRSTNMVTHQAATMSSIRKTSPRPQHRKFQTTASKSQNQLITKYKKDCDKTVERCRGRCRVEWSEKHVKEGLVLVQEAQLARVVKNGPITEHYEIDPKPFASGQWASVYKCRSRLSGTMYAAKYSSRNRFNTDCSAELRHEIALLSLCSQSPRVVRLHDVYETPKEIILVMEFAPGGDLQTLIDGDLVPLEGDVVHFVKQLVEGLAYLHERNIAHLDIKPQNLVMMGSFPECEVKLCDFEISRVVLEGTEVREILGTPDYVAPEILHYEPITLAADMWSLGVTTYVLLTGFSPFGGETDQETFQNISVGEVDFPEELFEDISVSAKDFVAKLLVLDPSARMSAKQCLRHDWLRDAPTQASPHLRRYLSKSREVLLERVVSRENLRRAALISQATSHANLTESELQKNPRLVTNLSQSEMCLNQSLTSSHGSLTNSECYMSPADSQTSLNSSQTSLTMSQASLGTSQNYLLNKEQTQGLLSQAQSRSQANLNHVNRRGLLSRMRSLNQIQSQACLLNNDKIILQKEQFNNSIFGNSRSQEKLYGLKCLSKSQGVLDIYRSLESLKKTKKFKKKEQQRPTNNQDSLPVIKNLENEIKNAVTKDNDNSNEHCEIVNDVKSDKSNELDDNVNKEVDEENREFVSEENFDSLQSVESDTLTEDSDVTSIDATRLTVKQPSKRQNSDISSHSNNSGNSDDKDEHYESENDEPKYSVSQLVSAFNKHQEVASKTSLEAIMTEKCINEVTFPTGPKALRLFIPDINITERVIVKRKTSYKPRKNWEELRKRNEKNEGVLKDFDNDSGNEDDEDTVNPGEKIDNENSTNDDLKWTQDANDMSIKIEDKSLDNRDTTIDEKYKQCVDVAKKEIISNETTINSVVKPTIIIDKTMTKTIVNKTNQRSSYQKERLPNYIHSDVITSKNNDNKNVAKLTKTTKLSKVKKPIDKRSDSAVNLKDILQKTDNSHSTQKENMEKLRKRTSIAKIILNDNLSVDSDSNNNINKTKNDKSINNNDGSNQTDVKNTKINNTRKLSNNDSSTSKIETSKTSVSSQHDGKKIPMSAEERRMWGKVCTGSYTRAMEKFNSKPNSPRKSLNLLSPIQNEKIRRKSSPAMPPNSAS</sequence>
<dbReference type="GO" id="GO:0016491">
    <property type="term" value="F:oxidoreductase activity"/>
    <property type="evidence" value="ECO:0007669"/>
    <property type="project" value="InterPro"/>
</dbReference>
<feature type="region of interest" description="Disordered" evidence="11">
    <location>
        <begin position="1494"/>
        <end position="1568"/>
    </location>
</feature>
<evidence type="ECO:0000256" key="5">
    <source>
        <dbReference type="ARBA" id="ARBA00022741"/>
    </source>
</evidence>
<dbReference type="GO" id="GO:0004674">
    <property type="term" value="F:protein serine/threonine kinase activity"/>
    <property type="evidence" value="ECO:0007669"/>
    <property type="project" value="UniProtKB-KW"/>
</dbReference>